<dbReference type="Gene3D" id="3.30.450.30">
    <property type="entry name" value="Dynein light chain 2a, cytoplasmic"/>
    <property type="match status" value="1"/>
</dbReference>
<reference evidence="1" key="1">
    <citation type="journal article" date="2014" name="Int. J. Syst. Evol. Microbiol.">
        <title>Complete genome sequence of Corynebacterium casei LMG S-19264T (=DSM 44701T), isolated from a smear-ripened cheese.</title>
        <authorList>
            <consortium name="US DOE Joint Genome Institute (JGI-PGF)"/>
            <person name="Walter F."/>
            <person name="Albersmeier A."/>
            <person name="Kalinowski J."/>
            <person name="Ruckert C."/>
        </authorList>
    </citation>
    <scope>NUCLEOTIDE SEQUENCE</scope>
    <source>
        <strain evidence="1">CGMCC 1.16548</strain>
    </source>
</reference>
<evidence type="ECO:0000313" key="1">
    <source>
        <dbReference type="EMBL" id="GHF21755.1"/>
    </source>
</evidence>
<dbReference type="SUPFAM" id="SSF103196">
    <property type="entry name" value="Roadblock/LC7 domain"/>
    <property type="match status" value="1"/>
</dbReference>
<accession>A0A8J3GS88</accession>
<reference evidence="1" key="2">
    <citation type="submission" date="2020-09" db="EMBL/GenBank/DDBJ databases">
        <authorList>
            <person name="Sun Q."/>
            <person name="Zhou Y."/>
        </authorList>
    </citation>
    <scope>NUCLEOTIDE SEQUENCE</scope>
    <source>
        <strain evidence="1">CGMCC 1.16548</strain>
    </source>
</reference>
<keyword evidence="2" id="KW-1185">Reference proteome</keyword>
<gene>
    <name evidence="1" type="ORF">GCM10011600_23440</name>
</gene>
<organism evidence="1 2">
    <name type="scientific">Pseudolysinimonas yzui</name>
    <dbReference type="NCBI Taxonomy" id="2708254"/>
    <lineage>
        <taxon>Bacteria</taxon>
        <taxon>Bacillati</taxon>
        <taxon>Actinomycetota</taxon>
        <taxon>Actinomycetes</taxon>
        <taxon>Micrococcales</taxon>
        <taxon>Microbacteriaceae</taxon>
        <taxon>Pseudolysinimonas</taxon>
    </lineage>
</organism>
<proteinExistence type="predicted"/>
<dbReference type="EMBL" id="BNAI01000005">
    <property type="protein sequence ID" value="GHF21755.1"/>
    <property type="molecule type" value="Genomic_DNA"/>
</dbReference>
<comment type="caution">
    <text evidence="1">The sequence shown here is derived from an EMBL/GenBank/DDBJ whole genome shotgun (WGS) entry which is preliminary data.</text>
</comment>
<name>A0A8J3GS88_9MICO</name>
<dbReference type="RefSeq" id="WP_191283700.1">
    <property type="nucleotide sequence ID" value="NZ_BNAI01000005.1"/>
</dbReference>
<evidence type="ECO:0008006" key="3">
    <source>
        <dbReference type="Google" id="ProtNLM"/>
    </source>
</evidence>
<dbReference type="AlphaFoldDB" id="A0A8J3GS88"/>
<evidence type="ECO:0000313" key="2">
    <source>
        <dbReference type="Proteomes" id="UP000617531"/>
    </source>
</evidence>
<dbReference type="Proteomes" id="UP000617531">
    <property type="component" value="Unassembled WGS sequence"/>
</dbReference>
<protein>
    <recommendedName>
        <fullName evidence="3">Roadblock/LC7 domain-containing protein</fullName>
    </recommendedName>
</protein>
<sequence length="119" mass="12689">MSNVAESLKQLLELSGARSAALVDSSSGMVLSHAGSDAHLEITAAANTEVVRAQLKSLGTLGSDDAIDDILITLSNQYDIVRPLAANPSIFLYLAVDKNKSNLAMARYKVAECERQLEL</sequence>